<dbReference type="SMART" id="SM00185">
    <property type="entry name" value="ARM"/>
    <property type="match status" value="6"/>
</dbReference>
<feature type="repeat" description="ARM" evidence="4">
    <location>
        <begin position="250"/>
        <end position="286"/>
    </location>
</feature>
<name>A0A9P0D585_9CUCU</name>
<organism evidence="6 7">
    <name type="scientific">Psylliodes chrysocephalus</name>
    <dbReference type="NCBI Taxonomy" id="3402493"/>
    <lineage>
        <taxon>Eukaryota</taxon>
        <taxon>Metazoa</taxon>
        <taxon>Ecdysozoa</taxon>
        <taxon>Arthropoda</taxon>
        <taxon>Hexapoda</taxon>
        <taxon>Insecta</taxon>
        <taxon>Pterygota</taxon>
        <taxon>Neoptera</taxon>
        <taxon>Endopterygota</taxon>
        <taxon>Coleoptera</taxon>
        <taxon>Polyphaga</taxon>
        <taxon>Cucujiformia</taxon>
        <taxon>Chrysomeloidea</taxon>
        <taxon>Chrysomelidae</taxon>
        <taxon>Galerucinae</taxon>
        <taxon>Alticini</taxon>
        <taxon>Psylliodes</taxon>
    </lineage>
</organism>
<dbReference type="GO" id="GO:0008017">
    <property type="term" value="F:microtubule binding"/>
    <property type="evidence" value="ECO:0007669"/>
    <property type="project" value="TreeGrafter"/>
</dbReference>
<evidence type="ECO:0008006" key="8">
    <source>
        <dbReference type="Google" id="ProtNLM"/>
    </source>
</evidence>
<feature type="region of interest" description="Disordered" evidence="5">
    <location>
        <begin position="2442"/>
        <end position="2592"/>
    </location>
</feature>
<feature type="compositionally biased region" description="Polar residues" evidence="5">
    <location>
        <begin position="2498"/>
        <end position="2528"/>
    </location>
</feature>
<proteinExistence type="inferred from homology"/>
<feature type="compositionally biased region" description="Basic and acidic residues" evidence="5">
    <location>
        <begin position="1122"/>
        <end position="1131"/>
    </location>
</feature>
<feature type="compositionally biased region" description="Low complexity" evidence="5">
    <location>
        <begin position="1495"/>
        <end position="1509"/>
    </location>
</feature>
<comment type="similarity">
    <text evidence="1">Belongs to the adenomatous polyposis coli (APC) family.</text>
</comment>
<feature type="region of interest" description="Disordered" evidence="5">
    <location>
        <begin position="2237"/>
        <end position="2311"/>
    </location>
</feature>
<dbReference type="EMBL" id="OV651820">
    <property type="protein sequence ID" value="CAH1114150.1"/>
    <property type="molecule type" value="Genomic_DNA"/>
</dbReference>
<feature type="compositionally biased region" description="Low complexity" evidence="5">
    <location>
        <begin position="1577"/>
        <end position="1586"/>
    </location>
</feature>
<feature type="region of interest" description="Disordered" evidence="5">
    <location>
        <begin position="110"/>
        <end position="129"/>
    </location>
</feature>
<feature type="region of interest" description="Disordered" evidence="5">
    <location>
        <begin position="2138"/>
        <end position="2160"/>
    </location>
</feature>
<feature type="compositionally biased region" description="Low complexity" evidence="5">
    <location>
        <begin position="2143"/>
        <end position="2157"/>
    </location>
</feature>
<dbReference type="InterPro" id="IPR041257">
    <property type="entry name" value="APC_rep"/>
</dbReference>
<feature type="compositionally biased region" description="Acidic residues" evidence="5">
    <location>
        <begin position="1107"/>
        <end position="1116"/>
    </location>
</feature>
<feature type="compositionally biased region" description="Polar residues" evidence="5">
    <location>
        <begin position="2459"/>
        <end position="2471"/>
    </location>
</feature>
<feature type="region of interest" description="Disordered" evidence="5">
    <location>
        <begin position="1029"/>
        <end position="1148"/>
    </location>
</feature>
<dbReference type="InterPro" id="IPR009224">
    <property type="entry name" value="SAMP"/>
</dbReference>
<dbReference type="PROSITE" id="PS50176">
    <property type="entry name" value="ARM_REPEAT"/>
    <property type="match status" value="1"/>
</dbReference>
<dbReference type="PANTHER" id="PTHR12607:SF12">
    <property type="entry name" value="APC-LIKE, ISOFORM A-RELATED"/>
    <property type="match status" value="1"/>
</dbReference>
<evidence type="ECO:0000256" key="3">
    <source>
        <dbReference type="ARBA" id="ARBA00023054"/>
    </source>
</evidence>
<dbReference type="GO" id="GO:0001708">
    <property type="term" value="P:cell fate specification"/>
    <property type="evidence" value="ECO:0007669"/>
    <property type="project" value="TreeGrafter"/>
</dbReference>
<feature type="compositionally biased region" description="Low complexity" evidence="5">
    <location>
        <begin position="2100"/>
        <end position="2119"/>
    </location>
</feature>
<feature type="compositionally biased region" description="Low complexity" evidence="5">
    <location>
        <begin position="2413"/>
        <end position="2424"/>
    </location>
</feature>
<dbReference type="GO" id="GO:0016477">
    <property type="term" value="P:cell migration"/>
    <property type="evidence" value="ECO:0007669"/>
    <property type="project" value="TreeGrafter"/>
</dbReference>
<feature type="region of interest" description="Disordered" evidence="5">
    <location>
        <begin position="858"/>
        <end position="925"/>
    </location>
</feature>
<dbReference type="GO" id="GO:0007389">
    <property type="term" value="P:pattern specification process"/>
    <property type="evidence" value="ECO:0007669"/>
    <property type="project" value="TreeGrafter"/>
</dbReference>
<dbReference type="Pfam" id="PF05923">
    <property type="entry name" value="APC_r"/>
    <property type="match status" value="5"/>
</dbReference>
<dbReference type="GO" id="GO:0007399">
    <property type="term" value="P:nervous system development"/>
    <property type="evidence" value="ECO:0007669"/>
    <property type="project" value="TreeGrafter"/>
</dbReference>
<dbReference type="GO" id="GO:0007026">
    <property type="term" value="P:negative regulation of microtubule depolymerization"/>
    <property type="evidence" value="ECO:0007669"/>
    <property type="project" value="TreeGrafter"/>
</dbReference>
<dbReference type="GO" id="GO:0016342">
    <property type="term" value="C:catenin complex"/>
    <property type="evidence" value="ECO:0007669"/>
    <property type="project" value="TreeGrafter"/>
</dbReference>
<feature type="compositionally biased region" description="Polar residues" evidence="5">
    <location>
        <begin position="1595"/>
        <end position="1605"/>
    </location>
</feature>
<feature type="region of interest" description="Disordered" evidence="5">
    <location>
        <begin position="759"/>
        <end position="788"/>
    </location>
</feature>
<feature type="region of interest" description="Disordered" evidence="5">
    <location>
        <begin position="1306"/>
        <end position="1360"/>
    </location>
</feature>
<feature type="compositionally biased region" description="Polar residues" evidence="5">
    <location>
        <begin position="114"/>
        <end position="129"/>
    </location>
</feature>
<feature type="compositionally biased region" description="Basic and acidic residues" evidence="5">
    <location>
        <begin position="2557"/>
        <end position="2571"/>
    </location>
</feature>
<evidence type="ECO:0000256" key="5">
    <source>
        <dbReference type="SAM" id="MobiDB-lite"/>
    </source>
</evidence>
<gene>
    <name evidence="6" type="ORF">PSYICH_LOCUS14742</name>
</gene>
<feature type="region of interest" description="Disordered" evidence="5">
    <location>
        <begin position="2016"/>
        <end position="2066"/>
    </location>
</feature>
<dbReference type="Pfam" id="PF05924">
    <property type="entry name" value="SAMP"/>
    <property type="match status" value="1"/>
</dbReference>
<evidence type="ECO:0000256" key="2">
    <source>
        <dbReference type="ARBA" id="ARBA00022687"/>
    </source>
</evidence>
<feature type="compositionally biased region" description="Basic and acidic residues" evidence="5">
    <location>
        <begin position="2053"/>
        <end position="2066"/>
    </location>
</feature>
<protein>
    <recommendedName>
        <fullName evidence="8">Adenomatous polyposis coli protein</fullName>
    </recommendedName>
</protein>
<dbReference type="GO" id="GO:0030877">
    <property type="term" value="C:beta-catenin destruction complex"/>
    <property type="evidence" value="ECO:0007669"/>
    <property type="project" value="TreeGrafter"/>
</dbReference>
<dbReference type="InterPro" id="IPR026818">
    <property type="entry name" value="Apc_fam"/>
</dbReference>
<feature type="region of interest" description="Disordered" evidence="5">
    <location>
        <begin position="688"/>
        <end position="710"/>
    </location>
</feature>
<dbReference type="InterPro" id="IPR009223">
    <property type="entry name" value="APC_rpt"/>
</dbReference>
<feature type="compositionally biased region" description="Polar residues" evidence="5">
    <location>
        <begin position="1091"/>
        <end position="1105"/>
    </location>
</feature>
<feature type="region of interest" description="Disordered" evidence="5">
    <location>
        <begin position="1968"/>
        <end position="2000"/>
    </location>
</feature>
<dbReference type="SUPFAM" id="SSF48371">
    <property type="entry name" value="ARM repeat"/>
    <property type="match status" value="1"/>
</dbReference>
<feature type="compositionally biased region" description="Basic and acidic residues" evidence="5">
    <location>
        <begin position="858"/>
        <end position="905"/>
    </location>
</feature>
<dbReference type="GO" id="GO:0008013">
    <property type="term" value="F:beta-catenin binding"/>
    <property type="evidence" value="ECO:0007669"/>
    <property type="project" value="InterPro"/>
</dbReference>
<feature type="compositionally biased region" description="Acidic residues" evidence="5">
    <location>
        <begin position="2245"/>
        <end position="2254"/>
    </location>
</feature>
<feature type="region of interest" description="Disordered" evidence="5">
    <location>
        <begin position="2335"/>
        <end position="2428"/>
    </location>
</feature>
<feature type="compositionally biased region" description="Polar residues" evidence="5">
    <location>
        <begin position="2335"/>
        <end position="2378"/>
    </location>
</feature>
<dbReference type="FunFam" id="1.25.10.10:FF:000305">
    <property type="entry name" value="Adenomatous polyposis coli"/>
    <property type="match status" value="1"/>
</dbReference>
<keyword evidence="3" id="KW-0175">Coiled coil</keyword>
<evidence type="ECO:0000313" key="6">
    <source>
        <dbReference type="EMBL" id="CAH1114150.1"/>
    </source>
</evidence>
<reference evidence="6" key="1">
    <citation type="submission" date="2022-01" db="EMBL/GenBank/DDBJ databases">
        <authorList>
            <person name="King R."/>
        </authorList>
    </citation>
    <scope>NUCLEOTIDE SEQUENCE</scope>
</reference>
<feature type="compositionally biased region" description="Polar residues" evidence="5">
    <location>
        <begin position="2397"/>
        <end position="2407"/>
    </location>
</feature>
<feature type="compositionally biased region" description="Low complexity" evidence="5">
    <location>
        <begin position="2529"/>
        <end position="2542"/>
    </location>
</feature>
<dbReference type="PANTHER" id="PTHR12607">
    <property type="entry name" value="ADENOMATOUS POLYPOSIS COLI PROTEIN FAMILY"/>
    <property type="match status" value="1"/>
</dbReference>
<feature type="compositionally biased region" description="Basic and acidic residues" evidence="5">
    <location>
        <begin position="1138"/>
        <end position="1148"/>
    </location>
</feature>
<sequence>MSLPVSQYEALLAEMRGLRRKAQRVQQIAKPLLQGDSSNLFSSLDDAVVSSGGLRKYRSHSEQVYNNGSSEPLDYTMESLLLGRHNSTSPNYDHGVASSVEGDNVCSEDEYGGATTNSTKLSVSSEPTPDSNRIAGLYHGTWPVERTMWNSEPASLGTKADQQNARKNIGNQMEVTSVMSFASSSGGVPLDRVLDSPDRSKWSSQQLEAKMDVVHSLLSMLGGQEHIDMGETLLALSTCPESCLAMRQSGCIPLLVQLVQSDRDGDTRKKAAQALHNLVHSQPDEKLRKRESRVLKLLEHCRAYTEALKNNTDLDQIDVSSTNSEDGDRHPVQTVAHLMKLSFDEGHRQAICQLGGIHTIATLVEVEHTMHVNTSIESHCILMRRYACMALTNLTFGDSGNKALLCSFKDFMRSLVVQLHSSSDELRQVTASVLRNLSWRADSTSKEILREVGSVTGLMKAAMMDNKENTLKSILSALWNLSAHCTENKSEICAVDGALGFLVDLLTYKTPTKSLAIIENSGGILRNISSQIAVREDYRAILRRHNCLQILLDQLKSPSLTIVSNACGTLWNLSAKCQADQEALWEMGAPTMLSSLNHSKHKMIAMGSSAALKNLLSAKPQNMFQPQLDATALSLDLPALPTLGARKQKAFIQNLDHTLSETYENIEKESPVKKEPRRKEEMQELNSNFASLNLNEPSTSYSSDPRLNSRINQTYGSTSLPYKRPNCTFIPVRNKFSDCAYDDEMDISDQPIDYSKKYSETKVPNGENPNASSRKDHSNYSFGKQSDDKENFGIYAETDLDQPTDYSLRYAEDDSDSEIAKNEDTIKTYFTEDTPYETPFNFSTATSMSDLRMDDKQVIDNDKLKERESKSNKKINESPEEKERCSTEDISVLDHRAKLTDKLPKSELSSGLMSPEKPVNYAEEGTPGYFSRVSSFGSLNSIPANETVKDQKENENRELDGDRKVEKVSPKIAAETKAVKFERVVNYAEETPLMFSRSSSLASLDSIEQHSIHDDRSSVVSDFSRLTSGIVSPSELPDSPTQTVPPSPKPRKTSSEYPSSSKGRTPQPVPRSLPKPSVFEDNVTKFKEESTPIQFSTATSLSSLTIDDPEDAEDEQASGQKTLEDGTHEEDKVENEEIEKKDEEKETAASDIIDEFIVESDVDEDILADCINIGMQNNRHNQSKNIPTSTPTKLPVSSFKYTPKGVQNSSIPMSRSIPRMISQPNQSRSFDNHLSITGNQGDTLRSYCTEDTPVRLSNAASNSDLSLLSVSNGKDGSRKGDYLSDDSSNLSGENDNILAECIQSAMPKAKKDSKPLAKPSPPRRNVPSGKFAPGTVDARRQEAPKVPPSSTDSRSRRDHSLPVYLNAGDEVENYDVENSPCHFSLRSSLSDLTVDGSVAALKRNGPNSQNECPLARSELIEVKEPQSANSTIQHNVSQQSRRESLSSISVESLGSLEAEQALLAQCISSGMPKSHSDTRSKPLDIPKPRSNSMNPVSHSYDSSSPPSSDIHPKNVSAASVAGSTREPRFANEPHPATNQSSAVAGVEKNQEIQREKGTKAEESRDRVPEAPGRTGIPTRSTPPTDTSRVRCSPSDEISSPGTVKNGSRDSLHKILDVMEERLIRSCEDSKVVDNRMLDPDAMIESLDRFTAELVSQASHLNKDENYKVSTGDNTWNDEVSPSDITFPSLSGSAPNVITFSHEEEEVQQDLNDFPDDGNQPSNDFSSINTSTMTDSTLIAFEASKMATVFKQEAEMSASITSAASLELDNIQPPSQLNSLTNSAVGLTRSPKLPRRKKSLPAGLMIRRALSNSLNNGSSLESLSNLDHVNPPSDLLFDMEGSMTSLASLPSDQRADFMINGIIHKDTIHSSQHPIFDLKQPFSELENINPPSLFNEITDFCNSLADVPTEAICSETDIFEDCFTHVADDDGTAADFTIAYDAVDGISDSINETLNNIEDEDEDTTLFSDARSSLDSTPKKSKSHLSKSMTTKQRRNQARDRYKTYTIGLEMVMREEIEKQKESSESATGDYKTAGIDSGVGEADSTTSSPTFALRKEKLTPKERRLMNRSRFETQILDQSITNILQQPVIDSPPLQDSTVQNSNSNSCSSSPSQSPAKSKLSIRRNFIQKRFENKERFRTRTLSETSFSPDVSSSSPPLNGDSEVQLHLQKEANRVLKTLRDTKTQDELLDCETLSLVSNDDDSEYNSGSSVNYRTYHKSWGFKKNVPVITDEPARVLERGPVEDNAFDEDEEQEQEKRSLGKPKIVKPDEKPVEEEVAVIEEQSKGVRGRRKPLYSKTITSSTPKSLKPVKTMTSTLVKNVSSTFKSGTALKNVVTRQNKNITPPVQSRASSGYGSRSVSKTASPKTSPARTPLSSRCSPKHTPLTKTQLTPLKGAVNTSLDRQGTFTKDESSPSSTTPKSTSKIPMVSKIPAFTSKIAVSKLPSPTHASKIPGKPPVNRTNGFVKSASSDRANRNPKVYNRSTSADSREPTARKIQASPSSHSLKNEVKVQQNGAVKKSSIPSFTQRSNSNSSLNSTGSSNTVKKQVTSKIASLWKKIEDSKKQPPKQDSRVWIQPDAEKEPPRLIRSNTFDNKDGLALKNTQENDNVCISRLDPYEFTDDGDGVSTDSF</sequence>
<dbReference type="InterPro" id="IPR009240">
    <property type="entry name" value="APC_15aa_rpt"/>
</dbReference>
<dbReference type="Proteomes" id="UP001153636">
    <property type="component" value="Chromosome 8"/>
</dbReference>
<dbReference type="InterPro" id="IPR011989">
    <property type="entry name" value="ARM-like"/>
</dbReference>
<feature type="region of interest" description="Disordered" evidence="5">
    <location>
        <begin position="2089"/>
        <end position="2123"/>
    </location>
</feature>
<dbReference type="Pfam" id="PF05972">
    <property type="entry name" value="APC_15aa"/>
    <property type="match status" value="1"/>
</dbReference>
<accession>A0A9P0D585</accession>
<dbReference type="InterPro" id="IPR016024">
    <property type="entry name" value="ARM-type_fold"/>
</dbReference>
<dbReference type="Gene3D" id="1.25.10.10">
    <property type="entry name" value="Leucine-rich Repeat Variant"/>
    <property type="match status" value="1"/>
</dbReference>
<dbReference type="Pfam" id="PF18797">
    <property type="entry name" value="APC_rep"/>
    <property type="match status" value="1"/>
</dbReference>
<feature type="region of interest" description="Disordered" evidence="5">
    <location>
        <begin position="943"/>
        <end position="969"/>
    </location>
</feature>
<feature type="compositionally biased region" description="Polar residues" evidence="5">
    <location>
        <begin position="2543"/>
        <end position="2552"/>
    </location>
</feature>
<feature type="compositionally biased region" description="Low complexity" evidence="5">
    <location>
        <begin position="2381"/>
        <end position="2394"/>
    </location>
</feature>
<feature type="region of interest" description="Disordered" evidence="5">
    <location>
        <begin position="1469"/>
        <end position="1608"/>
    </location>
</feature>
<evidence type="ECO:0000256" key="1">
    <source>
        <dbReference type="ARBA" id="ARBA00009051"/>
    </source>
</evidence>
<evidence type="ECO:0000313" key="7">
    <source>
        <dbReference type="Proteomes" id="UP001153636"/>
    </source>
</evidence>
<dbReference type="OrthoDB" id="5918429at2759"/>
<keyword evidence="7" id="KW-1185">Reference proteome</keyword>
<dbReference type="InterPro" id="IPR000225">
    <property type="entry name" value="Armadillo"/>
</dbReference>
<evidence type="ECO:0000256" key="4">
    <source>
        <dbReference type="PROSITE-ProRule" id="PRU00259"/>
    </source>
</evidence>
<feature type="compositionally biased region" description="Basic and acidic residues" evidence="5">
    <location>
        <begin position="1474"/>
        <end position="1487"/>
    </location>
</feature>
<keyword evidence="2" id="KW-0879">Wnt signaling pathway</keyword>
<feature type="compositionally biased region" description="Basic and acidic residues" evidence="5">
    <location>
        <begin position="1548"/>
        <end position="1568"/>
    </location>
</feature>
<dbReference type="GO" id="GO:0090090">
    <property type="term" value="P:negative regulation of canonical Wnt signaling pathway"/>
    <property type="evidence" value="ECO:0007669"/>
    <property type="project" value="TreeGrafter"/>
</dbReference>
<dbReference type="GO" id="GO:0016055">
    <property type="term" value="P:Wnt signaling pathway"/>
    <property type="evidence" value="ECO:0007669"/>
    <property type="project" value="UniProtKB-KW"/>
</dbReference>
<dbReference type="Pfam" id="PF00514">
    <property type="entry name" value="Arm"/>
    <property type="match status" value="2"/>
</dbReference>
<feature type="compositionally biased region" description="Polar residues" evidence="5">
    <location>
        <begin position="1055"/>
        <end position="1064"/>
    </location>
</feature>
<feature type="compositionally biased region" description="Basic and acidic residues" evidence="5">
    <location>
        <begin position="947"/>
        <end position="969"/>
    </location>
</feature>
<dbReference type="GO" id="GO:0005881">
    <property type="term" value="C:cytoplasmic microtubule"/>
    <property type="evidence" value="ECO:0007669"/>
    <property type="project" value="TreeGrafter"/>
</dbReference>
<feature type="region of interest" description="Disordered" evidence="5">
    <location>
        <begin position="1266"/>
        <end position="1291"/>
    </location>
</feature>